<dbReference type="OrthoDB" id="332744at2759"/>
<evidence type="ECO:0008006" key="4">
    <source>
        <dbReference type="Google" id="ProtNLM"/>
    </source>
</evidence>
<feature type="compositionally biased region" description="Basic and acidic residues" evidence="1">
    <location>
        <begin position="515"/>
        <end position="543"/>
    </location>
</feature>
<feature type="region of interest" description="Disordered" evidence="1">
    <location>
        <begin position="1195"/>
        <end position="1262"/>
    </location>
</feature>
<dbReference type="EMBL" id="NWUJ01000008">
    <property type="protein sequence ID" value="PFH33761.1"/>
    <property type="molecule type" value="Genomic_DNA"/>
</dbReference>
<feature type="region of interest" description="Disordered" evidence="1">
    <location>
        <begin position="311"/>
        <end position="339"/>
    </location>
</feature>
<dbReference type="InterPro" id="IPR008984">
    <property type="entry name" value="SMAD_FHA_dom_sf"/>
</dbReference>
<dbReference type="Proteomes" id="UP000224006">
    <property type="component" value="Chromosome VII"/>
</dbReference>
<feature type="compositionally biased region" description="Basic and acidic residues" evidence="1">
    <location>
        <begin position="1323"/>
        <end position="1352"/>
    </location>
</feature>
<keyword evidence="3" id="KW-1185">Reference proteome</keyword>
<evidence type="ECO:0000313" key="3">
    <source>
        <dbReference type="Proteomes" id="UP000224006"/>
    </source>
</evidence>
<protein>
    <recommendedName>
        <fullName evidence="4">FHA domain-containing protein</fullName>
    </recommendedName>
</protein>
<feature type="region of interest" description="Disordered" evidence="1">
    <location>
        <begin position="1297"/>
        <end position="1445"/>
    </location>
</feature>
<feature type="compositionally biased region" description="Low complexity" evidence="1">
    <location>
        <begin position="917"/>
        <end position="928"/>
    </location>
</feature>
<name>A0A2A9MBS0_BESBE</name>
<reference evidence="2 3" key="1">
    <citation type="submission" date="2017-09" db="EMBL/GenBank/DDBJ databases">
        <title>Genome sequencing of Besnoitia besnoiti strain Bb-Ger1.</title>
        <authorList>
            <person name="Schares G."/>
            <person name="Venepally P."/>
            <person name="Lorenzi H.A."/>
        </authorList>
    </citation>
    <scope>NUCLEOTIDE SEQUENCE [LARGE SCALE GENOMIC DNA]</scope>
    <source>
        <strain evidence="2 3">Bb-Ger1</strain>
    </source>
</reference>
<dbReference type="KEGG" id="bbes:BESB_079770"/>
<feature type="region of interest" description="Disordered" evidence="1">
    <location>
        <begin position="915"/>
        <end position="935"/>
    </location>
</feature>
<feature type="compositionally biased region" description="Low complexity" evidence="1">
    <location>
        <begin position="1421"/>
        <end position="1434"/>
    </location>
</feature>
<organism evidence="2 3">
    <name type="scientific">Besnoitia besnoiti</name>
    <name type="common">Apicomplexan protozoan</name>
    <dbReference type="NCBI Taxonomy" id="94643"/>
    <lineage>
        <taxon>Eukaryota</taxon>
        <taxon>Sar</taxon>
        <taxon>Alveolata</taxon>
        <taxon>Apicomplexa</taxon>
        <taxon>Conoidasida</taxon>
        <taxon>Coccidia</taxon>
        <taxon>Eucoccidiorida</taxon>
        <taxon>Eimeriorina</taxon>
        <taxon>Sarcocystidae</taxon>
        <taxon>Besnoitia</taxon>
    </lineage>
</organism>
<feature type="compositionally biased region" description="Basic and acidic residues" evidence="1">
    <location>
        <begin position="965"/>
        <end position="977"/>
    </location>
</feature>
<feature type="compositionally biased region" description="Basic and acidic residues" evidence="1">
    <location>
        <begin position="1397"/>
        <end position="1410"/>
    </location>
</feature>
<feature type="compositionally biased region" description="Polar residues" evidence="1">
    <location>
        <begin position="125"/>
        <end position="135"/>
    </location>
</feature>
<feature type="compositionally biased region" description="Basic and acidic residues" evidence="1">
    <location>
        <begin position="490"/>
        <end position="502"/>
    </location>
</feature>
<dbReference type="SUPFAM" id="SSF49879">
    <property type="entry name" value="SMAD/FHA domain"/>
    <property type="match status" value="1"/>
</dbReference>
<evidence type="ECO:0000256" key="1">
    <source>
        <dbReference type="SAM" id="MobiDB-lite"/>
    </source>
</evidence>
<feature type="compositionally biased region" description="Low complexity" evidence="1">
    <location>
        <begin position="311"/>
        <end position="335"/>
    </location>
</feature>
<evidence type="ECO:0000313" key="2">
    <source>
        <dbReference type="EMBL" id="PFH33761.1"/>
    </source>
</evidence>
<feature type="compositionally biased region" description="Low complexity" evidence="1">
    <location>
        <begin position="139"/>
        <end position="154"/>
    </location>
</feature>
<sequence length="1445" mass="153234">MSWKLINCNSGEVWALPPSLSCVPSGFSQDAEARKTGRGSDVFRSETANAPQRKHHSADSPSSLGDADEAVDYAFSVGRSPQCALQIPDRGVSRLHGCFRVFPPAPEAIFLSSRDRLPLPEGVASPTSVPESSLEGNEPSLPGRSSSLPLTTPTHESHLHAHLKPLLTPPPVSPVSCSSALSSGCRVKREGLTETPNSCSARGDDDSCRRRLVRWSVTQTGRVFFVDFSTSGTKRNDVLLRYPPELREAHRRGRAGSKSKDAGVAAEDPTGTRRWFELFDGDILRFGPCSSDFVLRFFPLVFCLSSSRPLASPSISAEQTPGAARAASDSARQDATPTSAEVVDELCERGRWSGAYFLTERWHPACCALLVPSRPPLPRTKLLGCILSNRPLLSPSIFPLSLLQPTEGATPAPPRARGIYLARCLLEADGCPLCLSPTSPAACSGAEATAKSALSGSGPSSISREADASSRAAEAVRRCARCHLAQAQREGGRQGESAREGESSLGVACSPEAETDWRRLVKGEGEESTLEARSRVKTEKDPRQGATRVGPGAAADRAASEDEGSKRRQARGFAIADAFLPMAAINSHQILRGYAKQPLLTPRQDLFRNFVFWLFFPPAGAESHNWFQRGEQAEEDREEPRKRSSQLAELLRQGRVPVIDLFAAARESAPSSAASQASVLFSAPAPARQEAPSSRGLLSARDCLLALEDDSLAVPSAANPPQQVCPVRLAHWLHTKLEETRTNREELIASFRGSPQVGAADRDATTHAETWSAASCLPCPALSARGSSPPKESFVLVVPKDLEAAALDSKTASLLTGILLAMYLAFSGCLPPLSTACASPAHDCLHLSSVRAPSVASAAPAARHDAPTLFVCSEFQIALSILLGVPLFPLSRGGSAGGIRPAAGCEALAQSLAPRDSSSAAPGGASQSLEPSTKKLEESELFRSLREEAWQRALAVAGATSRAASRAEAEAHKEDRRRGARGMGQVTGCARDADRSGDAHARLSLPNEPLHRTPASQVTRGLQGTAVTPSPVRAAPLLLPARAAAASCSPRKRLGPLRGARAAEAPLQLVAVSCRPMGVDSRGEGAPWSSGDFAEPGAMGLSDGLAASTSARQRSSCGVWRRKRRATSEGNGGDGGEHSREGAGEKDMSPRVRAERPAPQAARQEVGCLPMEERQEVAPRCGDVKCFRKNRVLQRRPSGKPERVSLAPLTSCPPAASSGSFSQPMNGGRSEEDEAETANGGEAGGRAKHPNHAKGVGGLGRVSPLRACAGEEEAHARRGTRECGGAELQTGLECCLPGNHSRSRCGERPQGLRGSTEPLLLGELKEATDGPQGREEVRARGRAVSREEETGRETPNTNRARGAGGGAQHSGKDDMQGENKWQTPHAHADSVCQPVTPRDERKRPEGRESEAPAGATQPSSPAADRPPAAKAAGPAKKRRLPWQQR</sequence>
<accession>A0A2A9MBS0</accession>
<gene>
    <name evidence="2" type="ORF">BESB_079770</name>
</gene>
<dbReference type="VEuPathDB" id="ToxoDB:BESB_079770"/>
<feature type="region of interest" description="Disordered" evidence="1">
    <location>
        <begin position="121"/>
        <end position="157"/>
    </location>
</feature>
<comment type="caution">
    <text evidence="2">The sequence shown here is derived from an EMBL/GenBank/DDBJ whole genome shotgun (WGS) entry which is preliminary data.</text>
</comment>
<feature type="region of interest" description="Disordered" evidence="1">
    <location>
        <begin position="487"/>
        <end position="568"/>
    </location>
</feature>
<feature type="region of interest" description="Disordered" evidence="1">
    <location>
        <begin position="961"/>
        <end position="996"/>
    </location>
</feature>
<feature type="compositionally biased region" description="Basic residues" evidence="1">
    <location>
        <begin position="1435"/>
        <end position="1445"/>
    </location>
</feature>
<dbReference type="RefSeq" id="XP_029217770.1">
    <property type="nucleotide sequence ID" value="XM_029366339.1"/>
</dbReference>
<feature type="region of interest" description="Disordered" evidence="1">
    <location>
        <begin position="1093"/>
        <end position="1167"/>
    </location>
</feature>
<dbReference type="Gene3D" id="2.60.200.20">
    <property type="match status" value="1"/>
</dbReference>
<feature type="compositionally biased region" description="Basic and acidic residues" evidence="1">
    <location>
        <begin position="1135"/>
        <end position="1156"/>
    </location>
</feature>
<feature type="compositionally biased region" description="Polar residues" evidence="1">
    <location>
        <begin position="1107"/>
        <end position="1116"/>
    </location>
</feature>
<proteinExistence type="predicted"/>
<dbReference type="GeneID" id="40312904"/>
<dbReference type="CDD" id="cd00060">
    <property type="entry name" value="FHA"/>
    <property type="match status" value="1"/>
</dbReference>
<feature type="region of interest" description="Disordered" evidence="1">
    <location>
        <begin position="34"/>
        <end position="65"/>
    </location>
</feature>